<gene>
    <name evidence="1" type="ORF">ANCCEY_10015</name>
</gene>
<dbReference type="Pfam" id="PF01663">
    <property type="entry name" value="Phosphodiest"/>
    <property type="match status" value="3"/>
</dbReference>
<evidence type="ECO:0000313" key="1">
    <source>
        <dbReference type="EMBL" id="EPB70891.1"/>
    </source>
</evidence>
<accession>A0A0D6LLL6</accession>
<proteinExistence type="predicted"/>
<dbReference type="EMBL" id="KE125154">
    <property type="protein sequence ID" value="EPB70891.1"/>
    <property type="molecule type" value="Genomic_DNA"/>
</dbReference>
<dbReference type="GO" id="GO:0016529">
    <property type="term" value="C:sarcoplasmic reticulum"/>
    <property type="evidence" value="ECO:0007669"/>
    <property type="project" value="TreeGrafter"/>
</dbReference>
<dbReference type="CDD" id="cd16018">
    <property type="entry name" value="Enpp"/>
    <property type="match status" value="1"/>
</dbReference>
<sequence>MIPFTSRLLKPHPPLVVISLDGYSQRYLSRRMQPTFDRIAECGVMAEKVFPSFPTLTYPNHVTIATGLYPGHHGIVANTLYDVNVSSQAEHLGKSIRDGFYTKEPPHYMVPFTEGIHPNEKLDQALKWLKLSDDKRPGLIMVYITEPDHTGHLSTGENDGKLNDAIVLVEGALRNFLAKLKDQGMLECINIVIVSDHAVSHQEIMSALTCKGTDHVRVFNKTTVPLRFHYSESERIGDYIIVGQRDTNMYSTTKEVNPRKKGAHGFDYIQSDMHTIMFARGPSFKEKVVLPPYLTVEYMNLWTKLLHLPPHENDGEPDFMNLALIDGERKNRTPYCTEILDPLNDYTQKIVTKLGRVLSITGTAYDEDYDGKYSSPRTSS</sequence>
<dbReference type="SUPFAM" id="SSF53649">
    <property type="entry name" value="Alkaline phosphatase-like"/>
    <property type="match status" value="1"/>
</dbReference>
<dbReference type="GO" id="GO:0031674">
    <property type="term" value="C:I band"/>
    <property type="evidence" value="ECO:0007669"/>
    <property type="project" value="TreeGrafter"/>
</dbReference>
<dbReference type="PANTHER" id="PTHR10151:SF114">
    <property type="entry name" value="ECTONUCLEOTIDE PYROPHOSPHATASE_PHOSPHODIESTERASE C27A7.3"/>
    <property type="match status" value="1"/>
</dbReference>
<dbReference type="InterPro" id="IPR017850">
    <property type="entry name" value="Alkaline_phosphatase_core_sf"/>
</dbReference>
<keyword evidence="2" id="KW-1185">Reference proteome</keyword>
<protein>
    <submittedName>
        <fullName evidence="1">Type I phosphodiesterase / nucleotide pyrophosphatase</fullName>
    </submittedName>
</protein>
<dbReference type="Proteomes" id="UP000054495">
    <property type="component" value="Unassembled WGS sequence"/>
</dbReference>
<dbReference type="GO" id="GO:0055120">
    <property type="term" value="C:striated muscle dense body"/>
    <property type="evidence" value="ECO:0007669"/>
    <property type="project" value="TreeGrafter"/>
</dbReference>
<name>A0A0D6LLL6_9BILA</name>
<dbReference type="Gene3D" id="3.40.720.10">
    <property type="entry name" value="Alkaline Phosphatase, subunit A"/>
    <property type="match status" value="1"/>
</dbReference>
<dbReference type="InterPro" id="IPR002591">
    <property type="entry name" value="Phosphodiest/P_Trfase"/>
</dbReference>
<dbReference type="PANTHER" id="PTHR10151">
    <property type="entry name" value="ECTONUCLEOTIDE PYROPHOSPHATASE/PHOSPHODIESTERASE"/>
    <property type="match status" value="1"/>
</dbReference>
<dbReference type="AlphaFoldDB" id="A0A0D6LLL6"/>
<evidence type="ECO:0000313" key="2">
    <source>
        <dbReference type="Proteomes" id="UP000054495"/>
    </source>
</evidence>
<organism evidence="1 2">
    <name type="scientific">Ancylostoma ceylanicum</name>
    <dbReference type="NCBI Taxonomy" id="53326"/>
    <lineage>
        <taxon>Eukaryota</taxon>
        <taxon>Metazoa</taxon>
        <taxon>Ecdysozoa</taxon>
        <taxon>Nematoda</taxon>
        <taxon>Chromadorea</taxon>
        <taxon>Rhabditida</taxon>
        <taxon>Rhabditina</taxon>
        <taxon>Rhabditomorpha</taxon>
        <taxon>Strongyloidea</taxon>
        <taxon>Ancylostomatidae</taxon>
        <taxon>Ancylostomatinae</taxon>
        <taxon>Ancylostoma</taxon>
    </lineage>
</organism>
<reference evidence="1 2" key="1">
    <citation type="submission" date="2013-05" db="EMBL/GenBank/DDBJ databases">
        <title>Draft genome of the parasitic nematode Anyclostoma ceylanicum.</title>
        <authorList>
            <person name="Mitreva M."/>
        </authorList>
    </citation>
    <scope>NUCLEOTIDE SEQUENCE [LARGE SCALE GENOMIC DNA]</scope>
</reference>